<keyword evidence="6" id="KW-1185">Reference proteome</keyword>
<dbReference type="AlphaFoldDB" id="A0A5C5GHM2"/>
<reference evidence="5 6" key="1">
    <citation type="submission" date="2019-06" db="EMBL/GenBank/DDBJ databases">
        <title>Genome of new Rhodobacteraceae sp. SM1903.</title>
        <authorList>
            <person name="Ren X."/>
        </authorList>
    </citation>
    <scope>NUCLEOTIDE SEQUENCE [LARGE SCALE GENOMIC DNA]</scope>
    <source>
        <strain evidence="5 6">SM1903</strain>
    </source>
</reference>
<dbReference type="InterPro" id="IPR026040">
    <property type="entry name" value="HyI-like"/>
</dbReference>
<organism evidence="5 6">
    <name type="scientific">Pelagovum pacificum</name>
    <dbReference type="NCBI Taxonomy" id="2588711"/>
    <lineage>
        <taxon>Bacteria</taxon>
        <taxon>Pseudomonadati</taxon>
        <taxon>Pseudomonadota</taxon>
        <taxon>Alphaproteobacteria</taxon>
        <taxon>Rhodobacterales</taxon>
        <taxon>Paracoccaceae</taxon>
        <taxon>Pelagovum</taxon>
    </lineage>
</organism>
<dbReference type="InterPro" id="IPR013022">
    <property type="entry name" value="Xyl_isomerase-like_TIM-brl"/>
</dbReference>
<sequence>MPRFCANLSLLFTDLPMVERVSAAAAAGFEAVEILFPYEENAAELSRALKASRLKLALINAPPPNYADPEGPRGFAAVPAAKDRFRSDFRRTLRYAETLGVERIHLMAGVAEGADAAAVFADNLAWAAATAPNRQLTIEPINSDDMPGYFLDDFAVAVAVLQDIGAPNLSLQFDAYHAHRIIGDVIGTWNAVAPLVGHVQVADFPGRHEPGTGVIDFPGFFAAIDASGYDGWVSAEYHPLKSTEAGLGWRKI</sequence>
<accession>A0A5C5GHM2</accession>
<keyword evidence="1 2" id="KW-0413">Isomerase</keyword>
<dbReference type="PANTHER" id="PTHR43489:SF6">
    <property type="entry name" value="HYDROXYPYRUVATE ISOMERASE-RELATED"/>
    <property type="match status" value="1"/>
</dbReference>
<evidence type="ECO:0000256" key="1">
    <source>
        <dbReference type="ARBA" id="ARBA00023235"/>
    </source>
</evidence>
<evidence type="ECO:0000313" key="5">
    <source>
        <dbReference type="EMBL" id="TNY33391.1"/>
    </source>
</evidence>
<dbReference type="Pfam" id="PF01261">
    <property type="entry name" value="AP_endonuc_2"/>
    <property type="match status" value="1"/>
</dbReference>
<feature type="domain" description="Xylose isomerase-like TIM barrel" evidence="4">
    <location>
        <begin position="22"/>
        <end position="249"/>
    </location>
</feature>
<comment type="caution">
    <text evidence="5">The sequence shown here is derived from an EMBL/GenBank/DDBJ whole genome shotgun (WGS) entry which is preliminary data.</text>
</comment>
<dbReference type="GO" id="GO:0046487">
    <property type="term" value="P:glyoxylate metabolic process"/>
    <property type="evidence" value="ECO:0007669"/>
    <property type="project" value="TreeGrafter"/>
</dbReference>
<dbReference type="RefSeq" id="WP_140194075.1">
    <property type="nucleotide sequence ID" value="NZ_CP065915.1"/>
</dbReference>
<gene>
    <name evidence="5" type="ORF">FHY64_08995</name>
</gene>
<feature type="active site" description="Proton donor/acceptor" evidence="3">
    <location>
        <position position="236"/>
    </location>
</feature>
<dbReference type="Proteomes" id="UP000314011">
    <property type="component" value="Unassembled WGS sequence"/>
</dbReference>
<dbReference type="GO" id="GO:0008903">
    <property type="term" value="F:hydroxypyruvate isomerase activity"/>
    <property type="evidence" value="ECO:0007669"/>
    <property type="project" value="TreeGrafter"/>
</dbReference>
<proteinExistence type="inferred from homology"/>
<evidence type="ECO:0000256" key="3">
    <source>
        <dbReference type="PIRSR" id="PIRSR006241-50"/>
    </source>
</evidence>
<evidence type="ECO:0000256" key="2">
    <source>
        <dbReference type="PIRNR" id="PIRNR006241"/>
    </source>
</evidence>
<name>A0A5C5GHM2_9RHOB</name>
<dbReference type="OrthoDB" id="9786584at2"/>
<evidence type="ECO:0000259" key="4">
    <source>
        <dbReference type="Pfam" id="PF01261"/>
    </source>
</evidence>
<protein>
    <submittedName>
        <fullName evidence="5">TIM barrel protein</fullName>
    </submittedName>
</protein>
<dbReference type="PIRSF" id="PIRSF006241">
    <property type="entry name" value="HyI"/>
    <property type="match status" value="1"/>
</dbReference>
<feature type="active site" description="Proton donor/acceptor" evidence="3">
    <location>
        <position position="139"/>
    </location>
</feature>
<dbReference type="InterPro" id="IPR036237">
    <property type="entry name" value="Xyl_isomerase-like_sf"/>
</dbReference>
<comment type="similarity">
    <text evidence="2">Belongs to the hyi family.</text>
</comment>
<dbReference type="Gene3D" id="3.20.20.150">
    <property type="entry name" value="Divalent-metal-dependent TIM barrel enzymes"/>
    <property type="match status" value="1"/>
</dbReference>
<dbReference type="EMBL" id="VFFF01000001">
    <property type="protein sequence ID" value="TNY33391.1"/>
    <property type="molecule type" value="Genomic_DNA"/>
</dbReference>
<dbReference type="InterPro" id="IPR050417">
    <property type="entry name" value="Sugar_Epim/Isomerase"/>
</dbReference>
<evidence type="ECO:0000313" key="6">
    <source>
        <dbReference type="Proteomes" id="UP000314011"/>
    </source>
</evidence>
<dbReference type="PANTHER" id="PTHR43489">
    <property type="entry name" value="ISOMERASE"/>
    <property type="match status" value="1"/>
</dbReference>
<dbReference type="SUPFAM" id="SSF51658">
    <property type="entry name" value="Xylose isomerase-like"/>
    <property type="match status" value="1"/>
</dbReference>